<name>A0A5C1QBA8_9SPIO</name>
<proteinExistence type="predicted"/>
<dbReference type="EMBL" id="CP035807">
    <property type="protein sequence ID" value="QEN04330.1"/>
    <property type="molecule type" value="Genomic_DNA"/>
</dbReference>
<keyword evidence="1" id="KW-1133">Transmembrane helix</keyword>
<dbReference type="RefSeq" id="WP_149567578.1">
    <property type="nucleotide sequence ID" value="NZ_CP035807.1"/>
</dbReference>
<feature type="transmembrane region" description="Helical" evidence="1">
    <location>
        <begin position="187"/>
        <end position="209"/>
    </location>
</feature>
<keyword evidence="1" id="KW-0812">Transmembrane</keyword>
<reference evidence="2 3" key="2">
    <citation type="submission" date="2019-09" db="EMBL/GenBank/DDBJ databases">
        <title>Complete Genome Sequence and Methylome Analysis of free living Spirochaetas.</title>
        <authorList>
            <person name="Leshcheva N."/>
            <person name="Mikheeva N."/>
        </authorList>
    </citation>
    <scope>NUCLEOTIDE SEQUENCE [LARGE SCALE GENOMIC DNA]</scope>
    <source>
        <strain evidence="2 3">P</strain>
    </source>
</reference>
<organism evidence="2 3">
    <name type="scientific">Thiospirochaeta perfilievii</name>
    <dbReference type="NCBI Taxonomy" id="252967"/>
    <lineage>
        <taxon>Bacteria</taxon>
        <taxon>Pseudomonadati</taxon>
        <taxon>Spirochaetota</taxon>
        <taxon>Spirochaetia</taxon>
        <taxon>Spirochaetales</taxon>
        <taxon>Spirochaetaceae</taxon>
        <taxon>Thiospirochaeta</taxon>
    </lineage>
</organism>
<feature type="transmembrane region" description="Helical" evidence="1">
    <location>
        <begin position="109"/>
        <end position="128"/>
    </location>
</feature>
<feature type="transmembrane region" description="Helical" evidence="1">
    <location>
        <begin position="78"/>
        <end position="97"/>
    </location>
</feature>
<sequence length="222" mass="25699">MNRCKSCGVNICGDSKICPLCFKSVNTFESTNSREYPSYNKSDKSIQHFGLHILSFVFLSISIISTIVNLLLWRGFPWFLLVLSSLGYVWVLIKNLVVSRSHFGTKIIIQLVGLSLLIFIIDIVNTGLSWSVDYVIPIFIIICNLLLTIRIIHQRIKWRDYSVYLIILISIGFIPIILYWLGFTHVFWPSITSAIYTLLTFLGFLMFSFKKFSREILKIFHL</sequence>
<feature type="transmembrane region" description="Helical" evidence="1">
    <location>
        <begin position="49"/>
        <end position="72"/>
    </location>
</feature>
<dbReference type="AlphaFoldDB" id="A0A5C1QBA8"/>
<keyword evidence="3" id="KW-1185">Reference proteome</keyword>
<dbReference type="InterPro" id="IPR046283">
    <property type="entry name" value="DUF6320"/>
</dbReference>
<evidence type="ECO:0000256" key="1">
    <source>
        <dbReference type="SAM" id="Phobius"/>
    </source>
</evidence>
<protein>
    <recommendedName>
        <fullName evidence="4">Zinc ribbon domain-containing protein</fullName>
    </recommendedName>
</protein>
<evidence type="ECO:0000313" key="3">
    <source>
        <dbReference type="Proteomes" id="UP000323824"/>
    </source>
</evidence>
<accession>A0A5C1QBA8</accession>
<feature type="transmembrane region" description="Helical" evidence="1">
    <location>
        <begin position="161"/>
        <end position="181"/>
    </location>
</feature>
<evidence type="ECO:0000313" key="2">
    <source>
        <dbReference type="EMBL" id="QEN04330.1"/>
    </source>
</evidence>
<feature type="transmembrane region" description="Helical" evidence="1">
    <location>
        <begin position="134"/>
        <end position="152"/>
    </location>
</feature>
<keyword evidence="1" id="KW-0472">Membrane</keyword>
<dbReference type="Pfam" id="PF19845">
    <property type="entry name" value="DUF6320"/>
    <property type="match status" value="1"/>
</dbReference>
<dbReference type="KEGG" id="sper:EW093_06310"/>
<dbReference type="Proteomes" id="UP000323824">
    <property type="component" value="Chromosome"/>
</dbReference>
<evidence type="ECO:0008006" key="4">
    <source>
        <dbReference type="Google" id="ProtNLM"/>
    </source>
</evidence>
<reference evidence="2 3" key="1">
    <citation type="submission" date="2019-02" db="EMBL/GenBank/DDBJ databases">
        <authorList>
            <person name="Fomenkov A."/>
            <person name="Dubinina G."/>
            <person name="Grabovich M."/>
            <person name="Vincze T."/>
            <person name="Roberts R.J."/>
        </authorList>
    </citation>
    <scope>NUCLEOTIDE SEQUENCE [LARGE SCALE GENOMIC DNA]</scope>
    <source>
        <strain evidence="2 3">P</strain>
    </source>
</reference>
<gene>
    <name evidence="2" type="ORF">EW093_06310</name>
</gene>